<dbReference type="PROSITE" id="PS50995">
    <property type="entry name" value="HTH_MARR_2"/>
    <property type="match status" value="1"/>
</dbReference>
<dbReference type="PANTHER" id="PTHR33164">
    <property type="entry name" value="TRANSCRIPTIONAL REGULATOR, MARR FAMILY"/>
    <property type="match status" value="1"/>
</dbReference>
<dbReference type="SMART" id="SM00347">
    <property type="entry name" value="HTH_MARR"/>
    <property type="match status" value="1"/>
</dbReference>
<gene>
    <name evidence="2" type="ORF">BV510_11990</name>
    <name evidence="3" type="ORF">CRI78_25760</name>
</gene>
<dbReference type="GO" id="GO:0003700">
    <property type="term" value="F:DNA-binding transcription factor activity"/>
    <property type="evidence" value="ECO:0007669"/>
    <property type="project" value="InterPro"/>
</dbReference>
<reference evidence="3 5" key="2">
    <citation type="submission" date="2017-10" db="EMBL/GenBank/DDBJ databases">
        <title>The new phylogeny of genus Mycobacterium.</title>
        <authorList>
            <person name="Tortoli E."/>
            <person name="Trovato A."/>
            <person name="Cirillo D.M."/>
        </authorList>
    </citation>
    <scope>NUCLEOTIDE SEQUENCE [LARGE SCALE GENOMIC DNA]</scope>
    <source>
        <strain evidence="3 5">IP141170001</strain>
    </source>
</reference>
<dbReference type="PANTHER" id="PTHR33164:SF57">
    <property type="entry name" value="MARR-FAMILY TRANSCRIPTIONAL REGULATOR"/>
    <property type="match status" value="1"/>
</dbReference>
<accession>A0A1Q4HC43</accession>
<dbReference type="AlphaFoldDB" id="A0A1Q4HC43"/>
<dbReference type="Pfam" id="PF12802">
    <property type="entry name" value="MarR_2"/>
    <property type="match status" value="1"/>
</dbReference>
<dbReference type="RefSeq" id="WP_073857363.1">
    <property type="nucleotide sequence ID" value="NZ_BAAATC010000021.1"/>
</dbReference>
<evidence type="ECO:0000313" key="3">
    <source>
        <dbReference type="EMBL" id="PEG51604.1"/>
    </source>
</evidence>
<dbReference type="InterPro" id="IPR039422">
    <property type="entry name" value="MarR/SlyA-like"/>
</dbReference>
<dbReference type="Proteomes" id="UP000191039">
    <property type="component" value="Unassembled WGS sequence"/>
</dbReference>
<keyword evidence="5" id="KW-1185">Reference proteome</keyword>
<dbReference type="InterPro" id="IPR036388">
    <property type="entry name" value="WH-like_DNA-bd_sf"/>
</dbReference>
<proteinExistence type="predicted"/>
<evidence type="ECO:0000259" key="1">
    <source>
        <dbReference type="PROSITE" id="PS50995"/>
    </source>
</evidence>
<reference evidence="2 4" key="1">
    <citation type="submission" date="2016-09" db="EMBL/GenBank/DDBJ databases">
        <title>genome sequences of unsequenced Mycobacteria.</title>
        <authorList>
            <person name="Greninger A.L."/>
            <person name="Jerome K.R."/>
            <person name="Mcnair B."/>
            <person name="Wallis C."/>
            <person name="Fang F."/>
        </authorList>
    </citation>
    <scope>NUCLEOTIDE SEQUENCE [LARGE SCALE GENOMIC DNA]</scope>
    <source>
        <strain evidence="2 4">BM1</strain>
    </source>
</reference>
<evidence type="ECO:0000313" key="2">
    <source>
        <dbReference type="EMBL" id="OPE54129.1"/>
    </source>
</evidence>
<dbReference type="Proteomes" id="UP000220340">
    <property type="component" value="Unassembled WGS sequence"/>
</dbReference>
<dbReference type="InterPro" id="IPR036390">
    <property type="entry name" value="WH_DNA-bd_sf"/>
</dbReference>
<dbReference type="STRING" id="1801.BRW64_15805"/>
<comment type="caution">
    <text evidence="3">The sequence shown here is derived from an EMBL/GenBank/DDBJ whole genome shotgun (WGS) entry which is preliminary data.</text>
</comment>
<dbReference type="EMBL" id="PDCR01000047">
    <property type="protein sequence ID" value="PEG51604.1"/>
    <property type="molecule type" value="Genomic_DNA"/>
</dbReference>
<dbReference type="Gene3D" id="1.10.10.10">
    <property type="entry name" value="Winged helix-like DNA-binding domain superfamily/Winged helix DNA-binding domain"/>
    <property type="match status" value="1"/>
</dbReference>
<dbReference type="EMBL" id="MIJD01000106">
    <property type="protein sequence ID" value="OPE54129.1"/>
    <property type="molecule type" value="Genomic_DNA"/>
</dbReference>
<name>A0A1Q4HC43_9MYCO</name>
<evidence type="ECO:0000313" key="5">
    <source>
        <dbReference type="Proteomes" id="UP000220340"/>
    </source>
</evidence>
<dbReference type="GO" id="GO:0006950">
    <property type="term" value="P:response to stress"/>
    <property type="evidence" value="ECO:0007669"/>
    <property type="project" value="TreeGrafter"/>
</dbReference>
<sequence length="166" mass="18392">MGDRGRFRGLPEDADVSQFYRTSLQRHVIEFGEWMARASIERARERGHAGLRPAHARLMVYLDWGGSRITDIAKAQDVSKNAIGQLVTDLEELGYLERVPDPDDARAKIVRYTAAGRGLIADARDIGVELDAEVEAVLGPERMTQLRDILAELGSRLLGLDFSASS</sequence>
<protein>
    <submittedName>
        <fullName evidence="3">MarR family transcriptional regulator</fullName>
    </submittedName>
</protein>
<dbReference type="OrthoDB" id="122135at2"/>
<organism evidence="3 5">
    <name type="scientific">Mycolicibacterium diernhoferi</name>
    <dbReference type="NCBI Taxonomy" id="1801"/>
    <lineage>
        <taxon>Bacteria</taxon>
        <taxon>Bacillati</taxon>
        <taxon>Actinomycetota</taxon>
        <taxon>Actinomycetes</taxon>
        <taxon>Mycobacteriales</taxon>
        <taxon>Mycobacteriaceae</taxon>
        <taxon>Mycolicibacterium</taxon>
    </lineage>
</organism>
<evidence type="ECO:0000313" key="4">
    <source>
        <dbReference type="Proteomes" id="UP000191039"/>
    </source>
</evidence>
<dbReference type="SUPFAM" id="SSF46785">
    <property type="entry name" value="Winged helix' DNA-binding domain"/>
    <property type="match status" value="1"/>
</dbReference>
<dbReference type="InterPro" id="IPR000835">
    <property type="entry name" value="HTH_MarR-typ"/>
</dbReference>
<feature type="domain" description="HTH marR-type" evidence="1">
    <location>
        <begin position="21"/>
        <end position="155"/>
    </location>
</feature>